<feature type="transmembrane region" description="Helical" evidence="1">
    <location>
        <begin position="156"/>
        <end position="179"/>
    </location>
</feature>
<dbReference type="InterPro" id="IPR052529">
    <property type="entry name" value="Bact_Transport_Assoc"/>
</dbReference>
<feature type="transmembrane region" description="Helical" evidence="1">
    <location>
        <begin position="118"/>
        <end position="144"/>
    </location>
</feature>
<comment type="caution">
    <text evidence="4">The sequence shown here is derived from an EMBL/GenBank/DDBJ whole genome shotgun (WGS) entry which is preliminary data.</text>
</comment>
<feature type="domain" description="DUF418" evidence="2">
    <location>
        <begin position="302"/>
        <end position="388"/>
    </location>
</feature>
<protein>
    <submittedName>
        <fullName evidence="4">Putative membrane protein YeiB</fullName>
    </submittedName>
</protein>
<evidence type="ECO:0000256" key="1">
    <source>
        <dbReference type="SAM" id="Phobius"/>
    </source>
</evidence>
<evidence type="ECO:0000313" key="5">
    <source>
        <dbReference type="Proteomes" id="UP000555564"/>
    </source>
</evidence>
<feature type="transmembrane region" description="Helical" evidence="1">
    <location>
        <begin position="35"/>
        <end position="59"/>
    </location>
</feature>
<feature type="transmembrane region" description="Helical" evidence="1">
    <location>
        <begin position="231"/>
        <end position="251"/>
    </location>
</feature>
<proteinExistence type="predicted"/>
<dbReference type="InterPro" id="IPR012429">
    <property type="entry name" value="HGSNAT_cat"/>
</dbReference>
<dbReference type="Pfam" id="PF07786">
    <property type="entry name" value="HGSNAT_cat"/>
    <property type="match status" value="1"/>
</dbReference>
<reference evidence="4 5" key="1">
    <citation type="submission" date="2020-08" db="EMBL/GenBank/DDBJ databases">
        <title>Sequencing the genomes of 1000 actinobacteria strains.</title>
        <authorList>
            <person name="Klenk H.-P."/>
        </authorList>
    </citation>
    <scope>NUCLEOTIDE SEQUENCE [LARGE SCALE GENOMIC DNA]</scope>
    <source>
        <strain evidence="4 5">DSM 44936</strain>
    </source>
</reference>
<evidence type="ECO:0000313" key="4">
    <source>
        <dbReference type="EMBL" id="MBB6473954.1"/>
    </source>
</evidence>
<feature type="transmembrane region" description="Helical" evidence="1">
    <location>
        <begin position="325"/>
        <end position="346"/>
    </location>
</feature>
<keyword evidence="1" id="KW-0472">Membrane</keyword>
<feature type="transmembrane region" description="Helical" evidence="1">
    <location>
        <begin position="199"/>
        <end position="219"/>
    </location>
</feature>
<feature type="transmembrane region" description="Helical" evidence="1">
    <location>
        <begin position="352"/>
        <end position="371"/>
    </location>
</feature>
<gene>
    <name evidence="4" type="ORF">BJ992_003385</name>
</gene>
<keyword evidence="1" id="KW-0812">Transmembrane</keyword>
<accession>A0A7X0IEX3</accession>
<keyword evidence="5" id="KW-1185">Reference proteome</keyword>
<feature type="domain" description="Heparan-alpha-glucosaminide N-acetyltransferase catalytic" evidence="3">
    <location>
        <begin position="29"/>
        <end position="176"/>
    </location>
</feature>
<name>A0A7X0IEX3_9ACTN</name>
<feature type="transmembrane region" description="Helical" evidence="1">
    <location>
        <begin position="290"/>
        <end position="313"/>
    </location>
</feature>
<dbReference type="Pfam" id="PF04235">
    <property type="entry name" value="DUF418"/>
    <property type="match status" value="1"/>
</dbReference>
<keyword evidence="1" id="KW-1133">Transmembrane helix</keyword>
<evidence type="ECO:0000259" key="3">
    <source>
        <dbReference type="Pfam" id="PF07786"/>
    </source>
</evidence>
<dbReference type="RefSeq" id="WP_184982058.1">
    <property type="nucleotide sequence ID" value="NZ_BAAALO010000078.1"/>
</dbReference>
<evidence type="ECO:0000259" key="2">
    <source>
        <dbReference type="Pfam" id="PF04235"/>
    </source>
</evidence>
<sequence length="409" mass="44095">MSSRVAGESGVDATVLAPGQAVPARPRSRLLGLDVVRAIAIISMIYVHVWPTGWLRAVLAPQEPVAGLLWLDEAVTNRAMSLFVFCAGVSVALMTGGARPPSGAGMSLVRRRLVVRSIAMLPLALVLLEFGESILLSYCVWFVLLLPFTRWTARPLFAAAAVAAVAGPLFRFVMLNYIGEYPFPDEGFSLLLDPAAWPYYLVGPDTPYAAALLFAGMGLGRLDLRPHAVRVRLMAAGAAAVAGSLLMWWAAAVPFGGLRSLAAVRPSRPGGGEMPWISLFMMKPYGMFDISFPMGPMMIGIGFLLVGFFLIVMDHPVWERLLWPLAATGSLALTCYVGHFLLLFPFGNQPPFSFQLFLSVAGFVVVAATLVRGRWRRGPLEYLIHRAMVRLAPDRAAARAAPATVTGAA</sequence>
<dbReference type="Proteomes" id="UP000555564">
    <property type="component" value="Unassembled WGS sequence"/>
</dbReference>
<organism evidence="4 5">
    <name type="scientific">Sphaerisporangium rubeum</name>
    <dbReference type="NCBI Taxonomy" id="321317"/>
    <lineage>
        <taxon>Bacteria</taxon>
        <taxon>Bacillati</taxon>
        <taxon>Actinomycetota</taxon>
        <taxon>Actinomycetes</taxon>
        <taxon>Streptosporangiales</taxon>
        <taxon>Streptosporangiaceae</taxon>
        <taxon>Sphaerisporangium</taxon>
    </lineage>
</organism>
<dbReference type="AlphaFoldDB" id="A0A7X0IEX3"/>
<dbReference type="PANTHER" id="PTHR30590">
    <property type="entry name" value="INNER MEMBRANE PROTEIN"/>
    <property type="match status" value="1"/>
</dbReference>
<dbReference type="InterPro" id="IPR007349">
    <property type="entry name" value="DUF418"/>
</dbReference>
<feature type="transmembrane region" description="Helical" evidence="1">
    <location>
        <begin position="79"/>
        <end position="98"/>
    </location>
</feature>
<dbReference type="PANTHER" id="PTHR30590:SF2">
    <property type="entry name" value="INNER MEMBRANE PROTEIN"/>
    <property type="match status" value="1"/>
</dbReference>
<dbReference type="EMBL" id="JACHIU010000001">
    <property type="protein sequence ID" value="MBB6473954.1"/>
    <property type="molecule type" value="Genomic_DNA"/>
</dbReference>